<dbReference type="Gene3D" id="3.30.565.10">
    <property type="entry name" value="Histidine kinase-like ATPase, C-terminal domain"/>
    <property type="match status" value="1"/>
</dbReference>
<protein>
    <recommendedName>
        <fullName evidence="2">histidine kinase</fullName>
        <ecNumber evidence="2">2.7.13.3</ecNumber>
    </recommendedName>
</protein>
<dbReference type="FunFam" id="3.30.565.10:FF:000006">
    <property type="entry name" value="Sensor histidine kinase WalK"/>
    <property type="match status" value="1"/>
</dbReference>
<evidence type="ECO:0000256" key="2">
    <source>
        <dbReference type="ARBA" id="ARBA00012438"/>
    </source>
</evidence>
<name>A0A0C1D001_9FLAO</name>
<dbReference type="PROSITE" id="PS50109">
    <property type="entry name" value="HIS_KIN"/>
    <property type="match status" value="1"/>
</dbReference>
<keyword evidence="5 9" id="KW-0418">Kinase</keyword>
<feature type="transmembrane region" description="Helical" evidence="7">
    <location>
        <begin position="257"/>
        <end position="282"/>
    </location>
</feature>
<keyword evidence="4" id="KW-0808">Transferase</keyword>
<dbReference type="GO" id="GO:0000155">
    <property type="term" value="F:phosphorelay sensor kinase activity"/>
    <property type="evidence" value="ECO:0007669"/>
    <property type="project" value="InterPro"/>
</dbReference>
<evidence type="ECO:0000256" key="5">
    <source>
        <dbReference type="ARBA" id="ARBA00022777"/>
    </source>
</evidence>
<gene>
    <name evidence="9" type="ORF">OA86_05310</name>
</gene>
<evidence type="ECO:0000256" key="3">
    <source>
        <dbReference type="ARBA" id="ARBA00022553"/>
    </source>
</evidence>
<dbReference type="SUPFAM" id="SSF55874">
    <property type="entry name" value="ATPase domain of HSP90 chaperone/DNA topoisomerase II/histidine kinase"/>
    <property type="match status" value="1"/>
</dbReference>
<dbReference type="InterPro" id="IPR003594">
    <property type="entry name" value="HATPase_dom"/>
</dbReference>
<dbReference type="Gene3D" id="1.10.287.130">
    <property type="match status" value="1"/>
</dbReference>
<feature type="transmembrane region" description="Helical" evidence="7">
    <location>
        <begin position="6"/>
        <end position="28"/>
    </location>
</feature>
<keyword evidence="7" id="KW-1133">Transmembrane helix</keyword>
<evidence type="ECO:0000256" key="7">
    <source>
        <dbReference type="SAM" id="Phobius"/>
    </source>
</evidence>
<evidence type="ECO:0000313" key="9">
    <source>
        <dbReference type="EMBL" id="KIA90016.1"/>
    </source>
</evidence>
<keyword evidence="6" id="KW-0902">Two-component regulatory system</keyword>
<dbReference type="PANTHER" id="PTHR43711">
    <property type="entry name" value="TWO-COMPONENT HISTIDINE KINASE"/>
    <property type="match status" value="1"/>
</dbReference>
<dbReference type="EMBL" id="JSYL01000002">
    <property type="protein sequence ID" value="KIA90016.1"/>
    <property type="molecule type" value="Genomic_DNA"/>
</dbReference>
<dbReference type="STRING" id="266749.SAMN05421876_102231"/>
<keyword evidence="3" id="KW-0597">Phosphoprotein</keyword>
<dbReference type="PANTHER" id="PTHR43711:SF26">
    <property type="entry name" value="SENSOR HISTIDINE KINASE RCSC"/>
    <property type="match status" value="1"/>
</dbReference>
<dbReference type="InterPro" id="IPR005467">
    <property type="entry name" value="His_kinase_dom"/>
</dbReference>
<dbReference type="SMART" id="SM00387">
    <property type="entry name" value="HATPase_c"/>
    <property type="match status" value="1"/>
</dbReference>
<evidence type="ECO:0000313" key="10">
    <source>
        <dbReference type="Proteomes" id="UP000031473"/>
    </source>
</evidence>
<comment type="catalytic activity">
    <reaction evidence="1">
        <text>ATP + protein L-histidine = ADP + protein N-phospho-L-histidine.</text>
        <dbReference type="EC" id="2.7.13.3"/>
    </reaction>
</comment>
<dbReference type="SUPFAM" id="SSF47384">
    <property type="entry name" value="Homodimeric domain of signal transducing histidine kinase"/>
    <property type="match status" value="1"/>
</dbReference>
<dbReference type="Pfam" id="PF00512">
    <property type="entry name" value="HisKA"/>
    <property type="match status" value="1"/>
</dbReference>
<dbReference type="AlphaFoldDB" id="A0A0C1D001"/>
<keyword evidence="7" id="KW-0812">Transmembrane</keyword>
<evidence type="ECO:0000256" key="6">
    <source>
        <dbReference type="ARBA" id="ARBA00023012"/>
    </source>
</evidence>
<accession>A0A0C1D001</accession>
<dbReference type="InterPro" id="IPR050736">
    <property type="entry name" value="Sensor_HK_Regulatory"/>
</dbReference>
<keyword evidence="7" id="KW-0472">Membrane</keyword>
<organism evidence="9 10">
    <name type="scientific">Kaistella jeonii</name>
    <dbReference type="NCBI Taxonomy" id="266749"/>
    <lineage>
        <taxon>Bacteria</taxon>
        <taxon>Pseudomonadati</taxon>
        <taxon>Bacteroidota</taxon>
        <taxon>Flavobacteriia</taxon>
        <taxon>Flavobacteriales</taxon>
        <taxon>Weeksellaceae</taxon>
        <taxon>Chryseobacterium group</taxon>
        <taxon>Kaistella</taxon>
    </lineage>
</organism>
<dbReference type="InterPro" id="IPR003661">
    <property type="entry name" value="HisK_dim/P_dom"/>
</dbReference>
<dbReference type="OrthoDB" id="1933776at2"/>
<evidence type="ECO:0000259" key="8">
    <source>
        <dbReference type="PROSITE" id="PS50109"/>
    </source>
</evidence>
<evidence type="ECO:0000256" key="4">
    <source>
        <dbReference type="ARBA" id="ARBA00022679"/>
    </source>
</evidence>
<dbReference type="CDD" id="cd00082">
    <property type="entry name" value="HisKA"/>
    <property type="match status" value="1"/>
</dbReference>
<comment type="caution">
    <text evidence="9">The sequence shown here is derived from an EMBL/GenBank/DDBJ whole genome shotgun (WGS) entry which is preliminary data.</text>
</comment>
<dbReference type="Proteomes" id="UP000031473">
    <property type="component" value="Unassembled WGS sequence"/>
</dbReference>
<proteinExistence type="predicted"/>
<feature type="domain" description="Histidine kinase" evidence="8">
    <location>
        <begin position="297"/>
        <end position="516"/>
    </location>
</feature>
<dbReference type="InterPro" id="IPR036890">
    <property type="entry name" value="HATPase_C_sf"/>
</dbReference>
<dbReference type="RefSeq" id="WP_039349833.1">
    <property type="nucleotide sequence ID" value="NZ_FOLA01000002.1"/>
</dbReference>
<evidence type="ECO:0000256" key="1">
    <source>
        <dbReference type="ARBA" id="ARBA00000085"/>
    </source>
</evidence>
<dbReference type="InterPro" id="IPR004358">
    <property type="entry name" value="Sig_transdc_His_kin-like_C"/>
</dbReference>
<dbReference type="SMART" id="SM00388">
    <property type="entry name" value="HisKA"/>
    <property type="match status" value="1"/>
</dbReference>
<dbReference type="EC" id="2.7.13.3" evidence="2"/>
<dbReference type="Pfam" id="PF02518">
    <property type="entry name" value="HATPase_c"/>
    <property type="match status" value="1"/>
</dbReference>
<sequence>MNNKFIPFISILMTISMVVFVTLQLYWIKELYSALNQDFSNKVYSALESSSMKTQQLEVDKYLNQYYKNFAKNVVDSSNQPTQTYIQQNSEVGNKSTITFQKSIVENQNIPISQKGDSLTLTKLYTDEGILKIKKPQITSEPLTAQLSKDINNNTYALREFAKLSASSLPVEKRVNEKTLDSILTKELRLNGLDTKFGFAIMDKKNEATKVINSIYKDQKDKNNYTYPLFTDSKDRTLYTLALVFPRKDYSLAKTNLPMLLGTFMSLLTILGIYIISINYMMKQKKIAEVKTDFINNMSHEFKTPLATISVATDSLANDKIATNPEKVKYYSALIKQENLRMKHQVENILNMSKLERNEVKLFLKETDVRALIKKITESFGLIVAQRKGTLTQEFNTEKYNFKIDEFHFSNALVNLLDNANKYSTEPPEITVRTRNEGNWYVIEISDKGMGMETDNKVRIFEKFFREETGNIHNVKGQGLGLSYVKKIIELHKGLIIVDSQKNIGSTFTIKLPMNPTQHKA</sequence>
<dbReference type="PRINTS" id="PR00344">
    <property type="entry name" value="BCTRLSENSOR"/>
</dbReference>
<dbReference type="InterPro" id="IPR036097">
    <property type="entry name" value="HisK_dim/P_sf"/>
</dbReference>
<reference evidence="9 10" key="1">
    <citation type="submission" date="2014-10" db="EMBL/GenBank/DDBJ databases">
        <title>Kaistella jeonii genome.</title>
        <authorList>
            <person name="Clayton J.T."/>
            <person name="Newman J.D."/>
        </authorList>
    </citation>
    <scope>NUCLEOTIDE SEQUENCE [LARGE SCALE GENOMIC DNA]</scope>
    <source>
        <strain evidence="9 10">DSM 17048</strain>
    </source>
</reference>
<keyword evidence="10" id="KW-1185">Reference proteome</keyword>